<proteinExistence type="predicted"/>
<feature type="domain" description="F-box" evidence="1">
    <location>
        <begin position="5"/>
        <end position="52"/>
    </location>
</feature>
<reference evidence="2" key="1">
    <citation type="submission" date="2021-07" db="EMBL/GenBank/DDBJ databases">
        <title>Genome Resource of American Ginseng Black Spot Pathogen Alternaria panax.</title>
        <authorList>
            <person name="Qiu C."/>
            <person name="Wang W."/>
            <person name="Liu Z."/>
        </authorList>
    </citation>
    <scope>NUCLEOTIDE SEQUENCE</scope>
    <source>
        <strain evidence="2">BNCC115425</strain>
    </source>
</reference>
<gene>
    <name evidence="2" type="ORF">G6011_06527</name>
</gene>
<dbReference type="AlphaFoldDB" id="A0AAD4I9T4"/>
<protein>
    <recommendedName>
        <fullName evidence="1">F-box domain-containing protein</fullName>
    </recommendedName>
</protein>
<name>A0AAD4I9T4_9PLEO</name>
<dbReference type="Proteomes" id="UP001199106">
    <property type="component" value="Unassembled WGS sequence"/>
</dbReference>
<dbReference type="EMBL" id="JAANER010000005">
    <property type="protein sequence ID" value="KAG9189659.1"/>
    <property type="molecule type" value="Genomic_DNA"/>
</dbReference>
<dbReference type="PROSITE" id="PS50181">
    <property type="entry name" value="FBOX"/>
    <property type="match status" value="1"/>
</dbReference>
<accession>A0AAD4I9T4</accession>
<evidence type="ECO:0000259" key="1">
    <source>
        <dbReference type="PROSITE" id="PS50181"/>
    </source>
</evidence>
<organism evidence="2 3">
    <name type="scientific">Alternaria panax</name>
    <dbReference type="NCBI Taxonomy" id="48097"/>
    <lineage>
        <taxon>Eukaryota</taxon>
        <taxon>Fungi</taxon>
        <taxon>Dikarya</taxon>
        <taxon>Ascomycota</taxon>
        <taxon>Pezizomycotina</taxon>
        <taxon>Dothideomycetes</taxon>
        <taxon>Pleosporomycetidae</taxon>
        <taxon>Pleosporales</taxon>
        <taxon>Pleosporineae</taxon>
        <taxon>Pleosporaceae</taxon>
        <taxon>Alternaria</taxon>
        <taxon>Alternaria sect. Panax</taxon>
    </lineage>
</organism>
<evidence type="ECO:0000313" key="2">
    <source>
        <dbReference type="EMBL" id="KAG9189659.1"/>
    </source>
</evidence>
<comment type="caution">
    <text evidence="2">The sequence shown here is derived from an EMBL/GenBank/DDBJ whole genome shotgun (WGS) entry which is preliminary data.</text>
</comment>
<sequence length="227" mass="25858">MAPNTACLAKLPTELILEIKDRLALDAILALKLTQRRFNNIFPLDQTCWQDPRSRCAQRALQIYLASPLPEPSHRHCVLCNAEYPVSQFKSSNSPSCAPLEHINIPHDIVKLPSRVCSWHVRRFTRTVKSEAGGRDEWVSHGDSMCMHCGDIQGWKKCRCECDSCSLCEVTTYTRHVNNAEECRTPVFWRDALNSGVEGEGQLWVREKLWVANRKQVIDLPVRSESA</sequence>
<evidence type="ECO:0000313" key="3">
    <source>
        <dbReference type="Proteomes" id="UP001199106"/>
    </source>
</evidence>
<keyword evidence="3" id="KW-1185">Reference proteome</keyword>
<dbReference type="InterPro" id="IPR001810">
    <property type="entry name" value="F-box_dom"/>
</dbReference>